<dbReference type="Pfam" id="PF00144">
    <property type="entry name" value="Beta-lactamase"/>
    <property type="match status" value="1"/>
</dbReference>
<organism evidence="2 3">
    <name type="scientific">Yoonia maritima</name>
    <dbReference type="NCBI Taxonomy" id="1435347"/>
    <lineage>
        <taxon>Bacteria</taxon>
        <taxon>Pseudomonadati</taxon>
        <taxon>Pseudomonadota</taxon>
        <taxon>Alphaproteobacteria</taxon>
        <taxon>Rhodobacterales</taxon>
        <taxon>Paracoccaceae</taxon>
        <taxon>Yoonia</taxon>
    </lineage>
</organism>
<dbReference type="PANTHER" id="PTHR43283:SF14">
    <property type="entry name" value="BLL8153 PROTEIN"/>
    <property type="match status" value="1"/>
</dbReference>
<proteinExistence type="predicted"/>
<sequence>MNIISSAAIATVGGLAALAFWKRAELGRIRHVLNLFSADKIVHNFSHMNSVFLSDQLPASSASIPLKTGTTATLPPQAYQWIKDRNVTALVVLKDGELVFEDYFHGTGPNDLRINWSVSKSYLSALFGVVLAEGAIESIDDPVTKYAPELSGTAYKDATIKDVLQMSSGLAFDEDYLAFFSDINRMGRVLALGGSMDGFAKQQTKSAAQPGERMEYVSIDTHIIGMVIRGATGRGITELLHDKIITPLGMEQAPYYLTDGNGVAFVLGGLNCTTRDNARFGQMMAQGGQWNGKQIVPEDWVTASTTASAKTAPDEIRYGYQWWIPLGYEDGQFLARGIYGQYIYIDRINNVVIATHSADRAFREDGVSRENEVIFQEIAESLKNHGKRPVL</sequence>
<keyword evidence="3" id="KW-1185">Reference proteome</keyword>
<dbReference type="AlphaFoldDB" id="A0A2T0W384"/>
<dbReference type="SUPFAM" id="SSF56601">
    <property type="entry name" value="beta-lactamase/transpeptidase-like"/>
    <property type="match status" value="1"/>
</dbReference>
<dbReference type="OrthoDB" id="9814204at2"/>
<evidence type="ECO:0000313" key="3">
    <source>
        <dbReference type="Proteomes" id="UP000238007"/>
    </source>
</evidence>
<feature type="domain" description="Beta-lactamase-related" evidence="1">
    <location>
        <begin position="88"/>
        <end position="361"/>
    </location>
</feature>
<dbReference type="RefSeq" id="WP_106354936.1">
    <property type="nucleotide sequence ID" value="NZ_PVTP01000002.1"/>
</dbReference>
<dbReference type="Gene3D" id="3.40.710.10">
    <property type="entry name" value="DD-peptidase/beta-lactamase superfamily"/>
    <property type="match status" value="1"/>
</dbReference>
<dbReference type="InterPro" id="IPR012338">
    <property type="entry name" value="Beta-lactam/transpept-like"/>
</dbReference>
<dbReference type="Proteomes" id="UP000238007">
    <property type="component" value="Unassembled WGS sequence"/>
</dbReference>
<reference evidence="2 3" key="1">
    <citation type="submission" date="2018-03" db="EMBL/GenBank/DDBJ databases">
        <title>Genomic Encyclopedia of Archaeal and Bacterial Type Strains, Phase II (KMG-II): from individual species to whole genera.</title>
        <authorList>
            <person name="Goeker M."/>
        </authorList>
    </citation>
    <scope>NUCLEOTIDE SEQUENCE [LARGE SCALE GENOMIC DNA]</scope>
    <source>
        <strain evidence="2 3">DSM 101533</strain>
    </source>
</reference>
<comment type="caution">
    <text evidence="2">The sequence shown here is derived from an EMBL/GenBank/DDBJ whole genome shotgun (WGS) entry which is preliminary data.</text>
</comment>
<protein>
    <recommendedName>
        <fullName evidence="1">Beta-lactamase-related domain-containing protein</fullName>
    </recommendedName>
</protein>
<dbReference type="InterPro" id="IPR001466">
    <property type="entry name" value="Beta-lactam-related"/>
</dbReference>
<gene>
    <name evidence="2" type="ORF">CLV80_102251</name>
</gene>
<evidence type="ECO:0000313" key="2">
    <source>
        <dbReference type="EMBL" id="PRY79606.1"/>
    </source>
</evidence>
<accession>A0A2T0W384</accession>
<name>A0A2T0W384_9RHOB</name>
<dbReference type="InterPro" id="IPR050789">
    <property type="entry name" value="Diverse_Enzym_Activities"/>
</dbReference>
<dbReference type="PANTHER" id="PTHR43283">
    <property type="entry name" value="BETA-LACTAMASE-RELATED"/>
    <property type="match status" value="1"/>
</dbReference>
<evidence type="ECO:0000259" key="1">
    <source>
        <dbReference type="Pfam" id="PF00144"/>
    </source>
</evidence>
<dbReference type="EMBL" id="PVTP01000002">
    <property type="protein sequence ID" value="PRY79606.1"/>
    <property type="molecule type" value="Genomic_DNA"/>
</dbReference>